<dbReference type="GO" id="GO:0009501">
    <property type="term" value="C:amyloplast"/>
    <property type="evidence" value="ECO:0007669"/>
    <property type="project" value="TreeGrafter"/>
</dbReference>
<comment type="caution">
    <text evidence="1">The sequence shown here is derived from an EMBL/GenBank/DDBJ whole genome shotgun (WGS) entry which is preliminary data.</text>
</comment>
<dbReference type="Proteomes" id="UP000092600">
    <property type="component" value="Unassembled WGS sequence"/>
</dbReference>
<dbReference type="GO" id="GO:0009537">
    <property type="term" value="C:proplastid"/>
    <property type="evidence" value="ECO:0007669"/>
    <property type="project" value="TreeGrafter"/>
</dbReference>
<reference evidence="1 2" key="1">
    <citation type="journal article" date="2016" name="DNA Res.">
        <title>The draft genome of MD-2 pineapple using hybrid error correction of long reads.</title>
        <authorList>
            <person name="Redwan R.M."/>
            <person name="Saidin A."/>
            <person name="Kumar S.V."/>
        </authorList>
    </citation>
    <scope>NUCLEOTIDE SEQUENCE [LARGE SCALE GENOMIC DNA]</scope>
    <source>
        <strain evidence="2">cv. MD2</strain>
        <tissue evidence="1">Leaf</tissue>
    </source>
</reference>
<name>A0A199URA0_ANACO</name>
<dbReference type="InterPro" id="IPR034563">
    <property type="entry name" value="PALE_CRESS"/>
</dbReference>
<dbReference type="EMBL" id="LSRQ01005632">
    <property type="protein sequence ID" value="OAY67181.1"/>
    <property type="molecule type" value="Genomic_DNA"/>
</dbReference>
<accession>A0A199URA0</accession>
<dbReference type="GO" id="GO:0010239">
    <property type="term" value="P:chloroplast mRNA processing"/>
    <property type="evidence" value="ECO:0007669"/>
    <property type="project" value="InterPro"/>
</dbReference>
<dbReference type="GO" id="GO:0071482">
    <property type="term" value="P:cellular response to light stimulus"/>
    <property type="evidence" value="ECO:0007669"/>
    <property type="project" value="TreeGrafter"/>
</dbReference>
<dbReference type="PANTHER" id="PTHR37219:SF1">
    <property type="entry name" value="PROTEIN PALE CRESS, CHLOROPLASTIC"/>
    <property type="match status" value="1"/>
</dbReference>
<sequence>KIVEAAEKGELTELVLMVIWNRRDLAQRDHQGRIGLPPEGDVLLRIDFVREVDTLLQEVRAEQSSMQPQQQGLDPESVANRLKQQEKQQTIRQVEALLELAISLKW</sequence>
<evidence type="ECO:0000313" key="1">
    <source>
        <dbReference type="EMBL" id="OAY67181.1"/>
    </source>
</evidence>
<dbReference type="AlphaFoldDB" id="A0A199URA0"/>
<dbReference type="GO" id="GO:0009658">
    <property type="term" value="P:chloroplast organization"/>
    <property type="evidence" value="ECO:0007669"/>
    <property type="project" value="InterPro"/>
</dbReference>
<dbReference type="STRING" id="4615.A0A199URA0"/>
<proteinExistence type="predicted"/>
<dbReference type="GO" id="GO:0009507">
    <property type="term" value="C:chloroplast"/>
    <property type="evidence" value="ECO:0007669"/>
    <property type="project" value="TreeGrafter"/>
</dbReference>
<evidence type="ECO:0000313" key="2">
    <source>
        <dbReference type="Proteomes" id="UP000092600"/>
    </source>
</evidence>
<dbReference type="GO" id="GO:0009509">
    <property type="term" value="C:chromoplast"/>
    <property type="evidence" value="ECO:0007669"/>
    <property type="project" value="TreeGrafter"/>
</dbReference>
<protein>
    <submittedName>
        <fullName evidence="1">Protein PALE CRESS, chloroplastic</fullName>
    </submittedName>
</protein>
<dbReference type="PANTHER" id="PTHR37219">
    <property type="entry name" value="PROTEIN PALE CRESS, CHLOROPLASTIC"/>
    <property type="match status" value="1"/>
</dbReference>
<organism evidence="1 2">
    <name type="scientific">Ananas comosus</name>
    <name type="common">Pineapple</name>
    <name type="synonym">Ananas ananas</name>
    <dbReference type="NCBI Taxonomy" id="4615"/>
    <lineage>
        <taxon>Eukaryota</taxon>
        <taxon>Viridiplantae</taxon>
        <taxon>Streptophyta</taxon>
        <taxon>Embryophyta</taxon>
        <taxon>Tracheophyta</taxon>
        <taxon>Spermatophyta</taxon>
        <taxon>Magnoliopsida</taxon>
        <taxon>Liliopsida</taxon>
        <taxon>Poales</taxon>
        <taxon>Bromeliaceae</taxon>
        <taxon>Bromelioideae</taxon>
        <taxon>Ananas</taxon>
    </lineage>
</organism>
<dbReference type="GO" id="GO:0009513">
    <property type="term" value="C:etioplast"/>
    <property type="evidence" value="ECO:0007669"/>
    <property type="project" value="TreeGrafter"/>
</dbReference>
<dbReference type="GO" id="GO:0009965">
    <property type="term" value="P:leaf morphogenesis"/>
    <property type="evidence" value="ECO:0007669"/>
    <property type="project" value="TreeGrafter"/>
</dbReference>
<feature type="non-terminal residue" evidence="1">
    <location>
        <position position="1"/>
    </location>
</feature>
<gene>
    <name evidence="1" type="ORF">ACMD2_13564</name>
</gene>